<feature type="binding site" evidence="27">
    <location>
        <begin position="304"/>
        <end position="305"/>
    </location>
    <ligand>
        <name>S-adenosyl-L-methionine</name>
        <dbReference type="ChEBI" id="CHEBI:59789"/>
    </ligand>
</feature>
<dbReference type="InterPro" id="IPR029063">
    <property type="entry name" value="SAM-dependent_MTases_sf"/>
</dbReference>
<evidence type="ECO:0000256" key="15">
    <source>
        <dbReference type="ARBA" id="ARBA00022792"/>
    </source>
</evidence>
<dbReference type="EC" id="2.1.1.228" evidence="27"/>
<proteinExistence type="inferred from homology"/>
<evidence type="ECO:0000256" key="25">
    <source>
        <dbReference type="ARBA" id="ARBA00029321"/>
    </source>
</evidence>
<evidence type="ECO:0000256" key="5">
    <source>
        <dbReference type="ARBA" id="ARBA00006604"/>
    </source>
</evidence>
<evidence type="ECO:0000256" key="12">
    <source>
        <dbReference type="ARBA" id="ARBA00022691"/>
    </source>
</evidence>
<dbReference type="GO" id="GO:0006094">
    <property type="term" value="P:gluconeogenesis"/>
    <property type="evidence" value="ECO:0007669"/>
    <property type="project" value="UniProtKB-KW"/>
</dbReference>
<name>A0A4T0R2C9_9BASI</name>
<dbReference type="GO" id="GO:0005759">
    <property type="term" value="C:mitochondrial matrix"/>
    <property type="evidence" value="ECO:0007669"/>
    <property type="project" value="UniProtKB-SubCell"/>
</dbReference>
<evidence type="ECO:0000256" key="16">
    <source>
        <dbReference type="ARBA" id="ARBA00022946"/>
    </source>
</evidence>
<evidence type="ECO:0000256" key="13">
    <source>
        <dbReference type="ARBA" id="ARBA00022692"/>
    </source>
</evidence>
<dbReference type="AlphaFoldDB" id="A0A4T0R2C9"/>
<evidence type="ECO:0000256" key="22">
    <source>
        <dbReference type="ARBA" id="ARBA00023235"/>
    </source>
</evidence>
<evidence type="ECO:0000256" key="28">
    <source>
        <dbReference type="RuleBase" id="RU000612"/>
    </source>
</evidence>
<dbReference type="GO" id="GO:0006123">
    <property type="term" value="P:mitochondrial electron transport, cytochrome c to oxygen"/>
    <property type="evidence" value="ECO:0007669"/>
    <property type="project" value="InterPro"/>
</dbReference>
<evidence type="ECO:0000313" key="31">
    <source>
        <dbReference type="EMBL" id="TIC31882.1"/>
    </source>
</evidence>
<dbReference type="Pfam" id="PF02475">
    <property type="entry name" value="TRM5-TYW2_MTfase"/>
    <property type="match status" value="1"/>
</dbReference>
<dbReference type="InterPro" id="IPR030382">
    <property type="entry name" value="MeTrfase_TRM5/TYW2"/>
</dbReference>
<dbReference type="PROSITE" id="PS00765">
    <property type="entry name" value="P_GLUCOSE_ISOMERASE_1"/>
    <property type="match status" value="1"/>
</dbReference>
<comment type="function">
    <text evidence="27">Specifically methylates the N1 position of guanosine-37 in various cytoplasmic and mitochondrial tRNAs. Methylation is not dependent on the nature of the nucleoside 5' of the target nucleoside. This is the first step in the biosynthesis of wybutosine (yW), a modified base adjacent to the anticodon of tRNAs and required for accurate decoding.</text>
</comment>
<comment type="similarity">
    <text evidence="5 28">Belongs to the GPI family.</text>
</comment>
<dbReference type="InterPro" id="IPR046348">
    <property type="entry name" value="SIS_dom_sf"/>
</dbReference>
<evidence type="ECO:0000256" key="18">
    <source>
        <dbReference type="ARBA" id="ARBA00023002"/>
    </source>
</evidence>
<dbReference type="FunFam" id="3.30.300.110:FF:000001">
    <property type="entry name" value="tRNA (guanine(37)-N1)-methyltransferase"/>
    <property type="match status" value="1"/>
</dbReference>
<keyword evidence="22 28" id="KW-0413">Isomerase</keyword>
<keyword evidence="19 27" id="KW-0496">Mitochondrion</keyword>
<evidence type="ECO:0000256" key="19">
    <source>
        <dbReference type="ARBA" id="ARBA00023128"/>
    </source>
</evidence>
<comment type="subcellular location">
    <subcellularLocation>
        <location evidence="1">Mitochondrion inner membrane</location>
    </subcellularLocation>
    <subcellularLocation>
        <location evidence="27">Mitochondrion matrix</location>
    </subcellularLocation>
    <subcellularLocation>
        <location evidence="27">Nucleus</location>
    </subcellularLocation>
    <subcellularLocation>
        <location evidence="27">Cytoplasm</location>
    </subcellularLocation>
    <subcellularLocation>
        <location evidence="2">Mitochondrion membrane</location>
        <topology evidence="2">Single-pass membrane protein</topology>
    </subcellularLocation>
    <text evidence="27">Predominantly in the mitochondria and in the nucleus.</text>
</comment>
<dbReference type="InterPro" id="IPR023096">
    <property type="entry name" value="G6P_Isomerase_C"/>
</dbReference>
<keyword evidence="12 27" id="KW-0949">S-adenosyl-L-methionine</keyword>
<evidence type="ECO:0000256" key="4">
    <source>
        <dbReference type="ARBA" id="ARBA00004926"/>
    </source>
</evidence>
<dbReference type="FunFam" id="1.10.442.10:FF:000002">
    <property type="entry name" value="Cytochrome c oxidase subunit V"/>
    <property type="match status" value="1"/>
</dbReference>
<evidence type="ECO:0000256" key="24">
    <source>
        <dbReference type="ARBA" id="ARBA00024178"/>
    </source>
</evidence>
<feature type="binding site" evidence="27">
    <location>
        <begin position="332"/>
        <end position="333"/>
    </location>
    <ligand>
        <name>S-adenosyl-L-methionine</name>
        <dbReference type="ChEBI" id="CHEBI:59789"/>
    </ligand>
</feature>
<comment type="catalytic activity">
    <reaction evidence="25 28">
        <text>alpha-D-glucose 6-phosphate = beta-D-fructose 6-phosphate</text>
        <dbReference type="Rhea" id="RHEA:11816"/>
        <dbReference type="ChEBI" id="CHEBI:57634"/>
        <dbReference type="ChEBI" id="CHEBI:58225"/>
        <dbReference type="EC" id="5.3.1.9"/>
    </reaction>
</comment>
<comment type="similarity">
    <text evidence="7">Belongs to the class I-like SAM-binding methyltransferase superfamily. TRM5/TYW2 family.</text>
</comment>
<comment type="pathway">
    <text evidence="3">Energy metabolism; oxidative phosphorylation.</text>
</comment>
<dbReference type="GO" id="GO:0097367">
    <property type="term" value="F:carbohydrate derivative binding"/>
    <property type="evidence" value="ECO:0007669"/>
    <property type="project" value="InterPro"/>
</dbReference>
<feature type="binding site" evidence="27">
    <location>
        <position position="266"/>
    </location>
    <ligand>
        <name>S-adenosyl-L-methionine</name>
        <dbReference type="ChEBI" id="CHEBI:59789"/>
    </ligand>
</feature>
<dbReference type="GO" id="GO:0048029">
    <property type="term" value="F:monosaccharide binding"/>
    <property type="evidence" value="ECO:0007669"/>
    <property type="project" value="TreeGrafter"/>
</dbReference>
<dbReference type="Gene3D" id="3.40.50.10490">
    <property type="entry name" value="Glucose-6-phosphate isomerase like protein, domain 1"/>
    <property type="match status" value="2"/>
</dbReference>
<organism evidence="31 32">
    <name type="scientific">Wallemia mellicola</name>
    <dbReference type="NCBI Taxonomy" id="1708541"/>
    <lineage>
        <taxon>Eukaryota</taxon>
        <taxon>Fungi</taxon>
        <taxon>Dikarya</taxon>
        <taxon>Basidiomycota</taxon>
        <taxon>Wallemiomycotina</taxon>
        <taxon>Wallemiomycetes</taxon>
        <taxon>Wallemiales</taxon>
        <taxon>Wallemiaceae</taxon>
        <taxon>Wallemia</taxon>
    </lineage>
</organism>
<comment type="pathway">
    <text evidence="4 28">Carbohydrate degradation; glycolysis; D-glyceraldehyde 3-phosphate and glycerone phosphate from D-glucose: step 2/4.</text>
</comment>
<dbReference type="CDD" id="cd05016">
    <property type="entry name" value="SIS_PGI_2"/>
    <property type="match status" value="1"/>
</dbReference>
<evidence type="ECO:0000256" key="9">
    <source>
        <dbReference type="ARBA" id="ARBA00022490"/>
    </source>
</evidence>
<dbReference type="InterPro" id="IPR036639">
    <property type="entry name" value="Cyt_c_oxidase_su4_sf"/>
</dbReference>
<keyword evidence="21 28" id="KW-0324">Glycolysis</keyword>
<evidence type="ECO:0000256" key="8">
    <source>
        <dbReference type="ARBA" id="ARBA00022432"/>
    </source>
</evidence>
<evidence type="ECO:0000256" key="14">
    <source>
        <dbReference type="ARBA" id="ARBA00022694"/>
    </source>
</evidence>
<dbReference type="NCBIfam" id="NF001211">
    <property type="entry name" value="PRK00179.1"/>
    <property type="match status" value="1"/>
</dbReference>
<dbReference type="GO" id="GO:0006096">
    <property type="term" value="P:glycolytic process"/>
    <property type="evidence" value="ECO:0007669"/>
    <property type="project" value="UniProtKB-UniPathway"/>
</dbReference>
<comment type="similarity">
    <text evidence="6">Belongs to the cytochrome c oxidase IV family.</text>
</comment>
<dbReference type="PROSITE" id="PS51684">
    <property type="entry name" value="SAM_MT_TRM5_TYW2"/>
    <property type="match status" value="1"/>
</dbReference>
<dbReference type="FunFam" id="3.40.50.10490:FF:000004">
    <property type="entry name" value="Glucose-6-phosphate isomerase"/>
    <property type="match status" value="1"/>
</dbReference>
<dbReference type="InterPro" id="IPR035476">
    <property type="entry name" value="SIS_PGI_1"/>
</dbReference>
<evidence type="ECO:0000256" key="20">
    <source>
        <dbReference type="ARBA" id="ARBA00023136"/>
    </source>
</evidence>
<dbReference type="GO" id="GO:0045277">
    <property type="term" value="C:respiratory chain complex IV"/>
    <property type="evidence" value="ECO:0007669"/>
    <property type="project" value="InterPro"/>
</dbReference>
<evidence type="ECO:0000256" key="17">
    <source>
        <dbReference type="ARBA" id="ARBA00022989"/>
    </source>
</evidence>
<evidence type="ECO:0000256" key="3">
    <source>
        <dbReference type="ARBA" id="ARBA00004673"/>
    </source>
</evidence>
<dbReference type="PANTHER" id="PTHR11469:SF1">
    <property type="entry name" value="GLUCOSE-6-PHOSPHATE ISOMERASE"/>
    <property type="match status" value="1"/>
</dbReference>
<dbReference type="CDD" id="cd00922">
    <property type="entry name" value="Cyt_c_Oxidase_IV"/>
    <property type="match status" value="1"/>
</dbReference>
<dbReference type="Pfam" id="PF02936">
    <property type="entry name" value="COX4"/>
    <property type="match status" value="1"/>
</dbReference>
<evidence type="ECO:0000313" key="32">
    <source>
        <dbReference type="Proteomes" id="UP000305647"/>
    </source>
</evidence>
<dbReference type="Gene3D" id="1.10.442.10">
    <property type="entry name" value="Cytochrome c oxidase subunit IV"/>
    <property type="match status" value="1"/>
</dbReference>
<dbReference type="GO" id="GO:0005829">
    <property type="term" value="C:cytosol"/>
    <property type="evidence" value="ECO:0007669"/>
    <property type="project" value="TreeGrafter"/>
</dbReference>
<dbReference type="Pfam" id="PF00342">
    <property type="entry name" value="PGI"/>
    <property type="match status" value="1"/>
</dbReference>
<dbReference type="SUPFAM" id="SSF53335">
    <property type="entry name" value="S-adenosyl-L-methionine-dependent methyltransferases"/>
    <property type="match status" value="1"/>
</dbReference>
<dbReference type="GO" id="GO:0070901">
    <property type="term" value="P:mitochondrial tRNA methylation"/>
    <property type="evidence" value="ECO:0007669"/>
    <property type="project" value="UniProtKB-ARBA"/>
</dbReference>
<evidence type="ECO:0000313" key="30">
    <source>
        <dbReference type="EMBL" id="TIB82457.1"/>
    </source>
</evidence>
<dbReference type="Proteomes" id="UP000310685">
    <property type="component" value="Unassembled WGS sequence"/>
</dbReference>
<comment type="function">
    <text evidence="24">In the cytoplasm, catalyzes the conversion of glucose-6-phosphate to fructose-6-phosphate, the second step in glycolysis, and the reverse reaction during gluconeogenesis.</text>
</comment>
<keyword evidence="13" id="KW-0812">Transmembrane</keyword>
<feature type="domain" description="SAM-dependent methyltransferase TRM5/TYW2-type" evidence="29">
    <location>
        <begin position="177"/>
        <end position="483"/>
    </location>
</feature>
<comment type="catalytic activity">
    <reaction evidence="26 27">
        <text>guanosine(37) in tRNA + S-adenosyl-L-methionine = N(1)-methylguanosine(37) in tRNA + S-adenosyl-L-homocysteine + H(+)</text>
        <dbReference type="Rhea" id="RHEA:36899"/>
        <dbReference type="Rhea" id="RHEA-COMP:10145"/>
        <dbReference type="Rhea" id="RHEA-COMP:10147"/>
        <dbReference type="ChEBI" id="CHEBI:15378"/>
        <dbReference type="ChEBI" id="CHEBI:57856"/>
        <dbReference type="ChEBI" id="CHEBI:59789"/>
        <dbReference type="ChEBI" id="CHEBI:73542"/>
        <dbReference type="ChEBI" id="CHEBI:74269"/>
        <dbReference type="EC" id="2.1.1.228"/>
    </reaction>
</comment>
<keyword evidence="18" id="KW-0560">Oxidoreductase</keyword>
<evidence type="ECO:0000313" key="33">
    <source>
        <dbReference type="Proteomes" id="UP000310685"/>
    </source>
</evidence>
<dbReference type="InterPro" id="IPR004203">
    <property type="entry name" value="Cyt_c_oxidase_su4_fam"/>
</dbReference>
<dbReference type="InterPro" id="IPR025792">
    <property type="entry name" value="tRNA_Gua_MeTrfase_euk"/>
</dbReference>
<keyword evidence="10 27" id="KW-0489">Methyltransferase</keyword>
<dbReference type="PRINTS" id="PR00662">
    <property type="entry name" value="G6PISOMERASE"/>
</dbReference>
<dbReference type="Pfam" id="PF25133">
    <property type="entry name" value="TYW2_N_2"/>
    <property type="match status" value="1"/>
</dbReference>
<keyword evidence="23 27" id="KW-0539">Nucleus</keyword>
<dbReference type="InterPro" id="IPR056744">
    <property type="entry name" value="TRM5/TYW2-like_N"/>
</dbReference>
<dbReference type="InterPro" id="IPR056743">
    <property type="entry name" value="TRM5-TYW2-like_MTfase"/>
</dbReference>
<evidence type="ECO:0000256" key="7">
    <source>
        <dbReference type="ARBA" id="ARBA00009775"/>
    </source>
</evidence>
<dbReference type="InterPro" id="IPR001672">
    <property type="entry name" value="G6P_Isomerase"/>
</dbReference>
<evidence type="ECO:0000256" key="1">
    <source>
        <dbReference type="ARBA" id="ARBA00004273"/>
    </source>
</evidence>
<keyword evidence="8 28" id="KW-0312">Gluconeogenesis</keyword>
<keyword evidence="17" id="KW-1133">Transmembrane helix</keyword>
<keyword evidence="16" id="KW-0809">Transit peptide</keyword>
<evidence type="ECO:0000256" key="6">
    <source>
        <dbReference type="ARBA" id="ARBA00008135"/>
    </source>
</evidence>
<sequence length="1125" mass="126916">MLRNLPLKAINRGITGQIRQQSTVPSLSNLGASWKTLSTEERQSVYTEVVEKQKQDWKQLSIDEKRAAYFISFGPHGPRTPVVEQGGNTKVFVGVLGALAATAAIYFGVRSFAAEPPQTMSKEWQEASTEYMKEQKSNPISGVSSENYKDYGNYNADYVLKKLLPEELTKDGLQTSFTQTGHLAHFNFKPEYSDYKQLIAQVIIDKNPAIKTVVNKLDTIDNEFRVFPMELLAGVDDYIVTTKELNSLFTFDFKKVYWNSRLSHEHERLVNSFKEPQIVADVMAGVGPFAIPSAKNNVRFLANDLNPESFKWLNHNIKSNKVDRFVRSFNLDGREFIKKAPFLLLDEPFQETTPSLTQKQQKELKHANKSPKLLPIRDYIDHFIMNLPASALEFLDAFKPTYKAIQEKYSDMDRPLSFTRPMVHVHCFSKAADMEQATVDICQRASDYLGHTVEPKMDGYNLHHVRSVAPNKPTHTVQDESNELYQQELNLWKSVDFSFDEVPGQALLDDPNKKQRLSDVDPFAKYQERNSLDYSNVSNMQPIGHNTRQFPRLSHSELKEVQLYQSQPVGSIFYKHRNSSTKKDSQVHLERLKQSAQLSDKEDNPFRDLDPKRFEKLSTEFKGKYTDANIFLDYSKNIVNDDILKSLLSLVKEANVEKLRDEMYAGEHINTSEGRAVLHTALRNVSGELKQNEDGVQDVTAVLQHMKQFSDSIRDESWKGYTGKPIKNVVNIGIGGSDLGPVMVTEALKSYVKRDINFHFVSNIDGTHMAEALKACDPENTLFIVASKTFTTQETITNATTARDWFLQSAKDKAHVAKHFVALSTNTEAVTSFGIAQENMFQFWDWVGGRYSLWSAIGLTIAIAVGYENFHQLLAGAHDIDLHFKNAPLEENLPVLLAVLGIWYNDFYGAQTHAILPYDQYLHKFADYFQQGDMESNGKYITKSGQHVDYQTGPIIWGQAGTNGQHAFYQLIHQGTKLIPCDFIFPVETHNPIGEHHKILLSNALAQPEALAFGKDEATVKKELGAQASNETLVKSKVFPGNKPTNSLVVQKITPATLGALIALYEHKIFVQGAVWEINSFDQMGVELGKVLAKSILPKLSGNGSTDELSSSTAGLINYYLSHSK</sequence>
<dbReference type="EMBL" id="SPRC01000002">
    <property type="protein sequence ID" value="TIB82457.1"/>
    <property type="molecule type" value="Genomic_DNA"/>
</dbReference>
<accession>A0A4T0R2C9</accession>
<dbReference type="Gene3D" id="3.30.300.110">
    <property type="entry name" value="Met-10+ protein-like domains"/>
    <property type="match status" value="1"/>
</dbReference>
<dbReference type="HAMAP" id="MF_00473">
    <property type="entry name" value="G6P_isomerase"/>
    <property type="match status" value="1"/>
</dbReference>
<evidence type="ECO:0000256" key="27">
    <source>
        <dbReference type="HAMAP-Rule" id="MF_03152"/>
    </source>
</evidence>
<keyword evidence="11 27" id="KW-0808">Transferase</keyword>
<dbReference type="Proteomes" id="UP000305647">
    <property type="component" value="Unassembled WGS sequence"/>
</dbReference>
<comment type="similarity">
    <text evidence="27">Belongs to the TRM5 / TYW2 family.</text>
</comment>
<dbReference type="GO" id="GO:0052906">
    <property type="term" value="F:tRNA (guanine(37)-N1)-methyltransferase activity"/>
    <property type="evidence" value="ECO:0007669"/>
    <property type="project" value="UniProtKB-UniRule"/>
</dbReference>
<evidence type="ECO:0000256" key="26">
    <source>
        <dbReference type="ARBA" id="ARBA00047783"/>
    </source>
</evidence>
<dbReference type="PROSITE" id="PS00174">
    <property type="entry name" value="P_GLUCOSE_ISOMERASE_2"/>
    <property type="match status" value="1"/>
</dbReference>
<dbReference type="GO" id="GO:0016491">
    <property type="term" value="F:oxidoreductase activity"/>
    <property type="evidence" value="ECO:0007669"/>
    <property type="project" value="UniProtKB-KW"/>
</dbReference>
<dbReference type="SUPFAM" id="SSF81406">
    <property type="entry name" value="Mitochondrial cytochrome c oxidase subunit IV"/>
    <property type="match status" value="1"/>
</dbReference>
<dbReference type="HAMAP" id="MF_03152">
    <property type="entry name" value="TRM5"/>
    <property type="match status" value="1"/>
</dbReference>
<gene>
    <name evidence="27" type="primary">TRM5</name>
    <name evidence="31" type="ORF">E3Q10_01410</name>
    <name evidence="30" type="ORF">E3Q22_00267</name>
</gene>
<dbReference type="InterPro" id="IPR035482">
    <property type="entry name" value="SIS_PGI_2"/>
</dbReference>
<keyword evidence="15" id="KW-0999">Mitochondrion inner membrane</keyword>
<dbReference type="SUPFAM" id="SSF53697">
    <property type="entry name" value="SIS domain"/>
    <property type="match status" value="1"/>
</dbReference>
<dbReference type="Gene3D" id="3.40.50.150">
    <property type="entry name" value="Vaccinia Virus protein VP39"/>
    <property type="match status" value="1"/>
</dbReference>
<dbReference type="Gene3D" id="1.10.1390.10">
    <property type="match status" value="1"/>
</dbReference>
<dbReference type="GO" id="GO:0005634">
    <property type="term" value="C:nucleus"/>
    <property type="evidence" value="ECO:0007669"/>
    <property type="project" value="UniProtKB-SubCell"/>
</dbReference>
<keyword evidence="9 27" id="KW-0963">Cytoplasm</keyword>
<keyword evidence="14 27" id="KW-0819">tRNA processing</keyword>
<evidence type="ECO:0000256" key="21">
    <source>
        <dbReference type="ARBA" id="ARBA00023152"/>
    </source>
</evidence>
<evidence type="ECO:0000256" key="23">
    <source>
        <dbReference type="ARBA" id="ARBA00023242"/>
    </source>
</evidence>
<dbReference type="PANTHER" id="PTHR11469">
    <property type="entry name" value="GLUCOSE-6-PHOSPHATE ISOMERASE"/>
    <property type="match status" value="1"/>
</dbReference>
<evidence type="ECO:0000256" key="10">
    <source>
        <dbReference type="ARBA" id="ARBA00022603"/>
    </source>
</evidence>
<evidence type="ECO:0000259" key="29">
    <source>
        <dbReference type="PROSITE" id="PS51684"/>
    </source>
</evidence>
<comment type="subunit">
    <text evidence="27">Monomer.</text>
</comment>
<dbReference type="UniPathway" id="UPA00109">
    <property type="reaction ID" value="UER00181"/>
</dbReference>
<dbReference type="PROSITE" id="PS51463">
    <property type="entry name" value="P_GLUCOSE_ISOMERASE_3"/>
    <property type="match status" value="1"/>
</dbReference>
<dbReference type="GO" id="GO:0005743">
    <property type="term" value="C:mitochondrial inner membrane"/>
    <property type="evidence" value="ECO:0007669"/>
    <property type="project" value="UniProtKB-SubCell"/>
</dbReference>
<protein>
    <recommendedName>
        <fullName evidence="27">tRNA (guanine(37)-N1)-methyltransferase</fullName>
        <ecNumber evidence="27">2.1.1.228</ecNumber>
    </recommendedName>
    <alternativeName>
        <fullName evidence="27">M1G-methyltransferase</fullName>
    </alternativeName>
    <alternativeName>
        <fullName evidence="27">tRNA [GM37] methyltransferase</fullName>
    </alternativeName>
    <alternativeName>
        <fullName evidence="27">tRNA methyltransferase 5</fullName>
    </alternativeName>
</protein>
<dbReference type="InterPro" id="IPR018189">
    <property type="entry name" value="Phosphoglucose_isomerase_CS"/>
</dbReference>
<reference evidence="32 33" key="1">
    <citation type="submission" date="2019-03" db="EMBL/GenBank/DDBJ databases">
        <title>Sequencing 25 genomes of Wallemia mellicola.</title>
        <authorList>
            <person name="Gostincar C."/>
        </authorList>
    </citation>
    <scope>NUCLEOTIDE SEQUENCE [LARGE SCALE GENOMIC DNA]</scope>
    <source>
        <strain evidence="30 33">EXF-6152</strain>
        <strain evidence="31 32">EXF-8738</strain>
    </source>
</reference>
<evidence type="ECO:0000256" key="11">
    <source>
        <dbReference type="ARBA" id="ARBA00022679"/>
    </source>
</evidence>
<dbReference type="GO" id="GO:0051156">
    <property type="term" value="P:glucose 6-phosphate metabolic process"/>
    <property type="evidence" value="ECO:0007669"/>
    <property type="project" value="TreeGrafter"/>
</dbReference>
<dbReference type="GO" id="GO:0004347">
    <property type="term" value="F:glucose-6-phosphate isomerase activity"/>
    <property type="evidence" value="ECO:0007669"/>
    <property type="project" value="UniProtKB-EC"/>
</dbReference>
<dbReference type="EMBL" id="SPRO01000010">
    <property type="protein sequence ID" value="TIC31882.1"/>
    <property type="molecule type" value="Genomic_DNA"/>
</dbReference>
<dbReference type="CDD" id="cd05015">
    <property type="entry name" value="SIS_PGI_1"/>
    <property type="match status" value="1"/>
</dbReference>
<evidence type="ECO:0000256" key="2">
    <source>
        <dbReference type="ARBA" id="ARBA00004304"/>
    </source>
</evidence>
<comment type="caution">
    <text evidence="31">The sequence shown here is derived from an EMBL/GenBank/DDBJ whole genome shotgun (WGS) entry which is preliminary data.</text>
</comment>
<keyword evidence="20" id="KW-0472">Membrane</keyword>
<feature type="binding site" evidence="27">
    <location>
        <position position="386"/>
    </location>
    <ligand>
        <name>S-adenosyl-L-methionine</name>
        <dbReference type="ChEBI" id="CHEBI:59789"/>
    </ligand>
</feature>